<evidence type="ECO:0000256" key="6">
    <source>
        <dbReference type="SAM" id="Phobius"/>
    </source>
</evidence>
<evidence type="ECO:0000256" key="3">
    <source>
        <dbReference type="ARBA" id="ARBA00022692"/>
    </source>
</evidence>
<evidence type="ECO:0000256" key="1">
    <source>
        <dbReference type="ARBA" id="ARBA00004651"/>
    </source>
</evidence>
<sequence length="294" mass="33426">MKLLETRFFQLYIKSFRDFFEDECLKFSASLSYYTIFALPSFAIILITFIGYFLGEEEVSGSLFRQINRMVGNQASDQIQEIVKNSQLNKTSILETSIGLITLLLSASGMFGEIQSSINDIWKIKAKNKKGFLRALIDQLFSFSMIAVFGLILAISLLIDSFIEVLYDKVSNFTNLETLEIANYFDSFLVFIVISLIITYVFKELPDVKIRLKDAFIGALFTAVLFMLGKYAIGIYLENSNKLTLYGTAGSILILLLWVYYSAIILYFGAVFTKNYALLYGTPITPNEFSEFKD</sequence>
<accession>A0A3P3W0I6</accession>
<proteinExistence type="predicted"/>
<keyword evidence="4 6" id="KW-1133">Transmembrane helix</keyword>
<keyword evidence="8" id="KW-1185">Reference proteome</keyword>
<dbReference type="InterPro" id="IPR017039">
    <property type="entry name" value="Virul_fac_BrkB"/>
</dbReference>
<keyword evidence="2" id="KW-1003">Cell membrane</keyword>
<feature type="transmembrane region" description="Helical" evidence="6">
    <location>
        <begin position="93"/>
        <end position="114"/>
    </location>
</feature>
<keyword evidence="5 6" id="KW-0472">Membrane</keyword>
<feature type="transmembrane region" description="Helical" evidence="6">
    <location>
        <begin position="135"/>
        <end position="159"/>
    </location>
</feature>
<name>A0A3P3W0I6_9FLAO</name>
<comment type="caution">
    <text evidence="7">The sequence shown here is derived from an EMBL/GenBank/DDBJ whole genome shotgun (WGS) entry which is preliminary data.</text>
</comment>
<dbReference type="OrthoDB" id="9797028at2"/>
<protein>
    <submittedName>
        <fullName evidence="7">YihY/virulence factor BrkB family protein</fullName>
    </submittedName>
</protein>
<feature type="transmembrane region" description="Helical" evidence="6">
    <location>
        <begin position="181"/>
        <end position="202"/>
    </location>
</feature>
<evidence type="ECO:0000313" key="8">
    <source>
        <dbReference type="Proteomes" id="UP000275719"/>
    </source>
</evidence>
<dbReference type="NCBIfam" id="TIGR00765">
    <property type="entry name" value="yihY_not_rbn"/>
    <property type="match status" value="1"/>
</dbReference>
<evidence type="ECO:0000256" key="2">
    <source>
        <dbReference type="ARBA" id="ARBA00022475"/>
    </source>
</evidence>
<dbReference type="EMBL" id="RQVQ01000038">
    <property type="protein sequence ID" value="RRJ88572.1"/>
    <property type="molecule type" value="Genomic_DNA"/>
</dbReference>
<organism evidence="7 8">
    <name type="scientific">Paenimyroides tangerinum</name>
    <dbReference type="NCBI Taxonomy" id="2488728"/>
    <lineage>
        <taxon>Bacteria</taxon>
        <taxon>Pseudomonadati</taxon>
        <taxon>Bacteroidota</taxon>
        <taxon>Flavobacteriia</taxon>
        <taxon>Flavobacteriales</taxon>
        <taxon>Flavobacteriaceae</taxon>
        <taxon>Paenimyroides</taxon>
    </lineage>
</organism>
<feature type="transmembrane region" description="Helical" evidence="6">
    <location>
        <begin position="214"/>
        <end position="237"/>
    </location>
</feature>
<dbReference type="PANTHER" id="PTHR30213:SF1">
    <property type="entry name" value="INNER MEMBRANE PROTEIN YHJD"/>
    <property type="match status" value="1"/>
</dbReference>
<dbReference type="PANTHER" id="PTHR30213">
    <property type="entry name" value="INNER MEMBRANE PROTEIN YHJD"/>
    <property type="match status" value="1"/>
</dbReference>
<evidence type="ECO:0000256" key="5">
    <source>
        <dbReference type="ARBA" id="ARBA00023136"/>
    </source>
</evidence>
<reference evidence="7 8" key="1">
    <citation type="submission" date="2018-11" db="EMBL/GenBank/DDBJ databases">
        <title>Flavobacterium sp. nov., YIM 102701-2 draft genome.</title>
        <authorList>
            <person name="Li G."/>
            <person name="Jiang Y."/>
        </authorList>
    </citation>
    <scope>NUCLEOTIDE SEQUENCE [LARGE SCALE GENOMIC DNA]</scope>
    <source>
        <strain evidence="7 8">YIM 102701-2</strain>
    </source>
</reference>
<evidence type="ECO:0000256" key="4">
    <source>
        <dbReference type="ARBA" id="ARBA00022989"/>
    </source>
</evidence>
<dbReference type="Proteomes" id="UP000275719">
    <property type="component" value="Unassembled WGS sequence"/>
</dbReference>
<feature type="transmembrane region" description="Helical" evidence="6">
    <location>
        <begin position="31"/>
        <end position="54"/>
    </location>
</feature>
<evidence type="ECO:0000313" key="7">
    <source>
        <dbReference type="EMBL" id="RRJ88572.1"/>
    </source>
</evidence>
<dbReference type="GO" id="GO:0005886">
    <property type="term" value="C:plasma membrane"/>
    <property type="evidence" value="ECO:0007669"/>
    <property type="project" value="UniProtKB-SubCell"/>
</dbReference>
<comment type="subcellular location">
    <subcellularLocation>
        <location evidence="1">Cell membrane</location>
        <topology evidence="1">Multi-pass membrane protein</topology>
    </subcellularLocation>
</comment>
<dbReference type="AlphaFoldDB" id="A0A3P3W0I6"/>
<dbReference type="RefSeq" id="WP_125019880.1">
    <property type="nucleotide sequence ID" value="NZ_RQVQ01000038.1"/>
</dbReference>
<feature type="transmembrane region" description="Helical" evidence="6">
    <location>
        <begin position="243"/>
        <end position="268"/>
    </location>
</feature>
<keyword evidence="3 6" id="KW-0812">Transmembrane</keyword>
<dbReference type="PIRSF" id="PIRSF035875">
    <property type="entry name" value="RNase_BN"/>
    <property type="match status" value="1"/>
</dbReference>
<gene>
    <name evidence="7" type="ORF">EG240_13450</name>
</gene>
<dbReference type="Pfam" id="PF03631">
    <property type="entry name" value="Virul_fac_BrkB"/>
    <property type="match status" value="1"/>
</dbReference>